<feature type="domain" description="AAA" evidence="1">
    <location>
        <begin position="50"/>
        <end position="198"/>
    </location>
</feature>
<dbReference type="AlphaFoldDB" id="A0A3E0B1P2"/>
<comment type="caution">
    <text evidence="2">The sequence shown here is derived from an EMBL/GenBank/DDBJ whole genome shotgun (WGS) entry which is preliminary data.</text>
</comment>
<protein>
    <submittedName>
        <fullName evidence="2">AAA domain-containing protein</fullName>
    </submittedName>
</protein>
<dbReference type="OrthoDB" id="2388201at2"/>
<gene>
    <name evidence="2" type="ORF">DFR63_0933</name>
</gene>
<dbReference type="Proteomes" id="UP000257076">
    <property type="component" value="Unassembled WGS sequence"/>
</dbReference>
<name>A0A3E0B1P2_9STAP</name>
<evidence type="ECO:0000313" key="2">
    <source>
        <dbReference type="EMBL" id="REG25885.1"/>
    </source>
</evidence>
<proteinExistence type="predicted"/>
<sequence>MSETEDRFNNFNEDIINNLYDTAMAIRNENHDNPNNKTIFSSVNKRLAVTDAAMHIAYILTELKDKVLVVNLDSRSTAAVEEYIHSKAKPNLFTTLRNSMFLSEAINHSAFEKLDIIHVEEMDEDELMAKFSDYNVLSKLSPLKSYYDHIFLIGPPFEECENYGAFLELADSAVTVISAKKNDRQELNQYLQKINLFNVKSFGILRKAE</sequence>
<evidence type="ECO:0000313" key="3">
    <source>
        <dbReference type="Proteomes" id="UP000257076"/>
    </source>
</evidence>
<evidence type="ECO:0000259" key="1">
    <source>
        <dbReference type="Pfam" id="PF13614"/>
    </source>
</evidence>
<accession>A0A3E0B1P2</accession>
<dbReference type="SUPFAM" id="SSF52540">
    <property type="entry name" value="P-loop containing nucleoside triphosphate hydrolases"/>
    <property type="match status" value="1"/>
</dbReference>
<dbReference type="Gene3D" id="3.40.50.300">
    <property type="entry name" value="P-loop containing nucleotide triphosphate hydrolases"/>
    <property type="match status" value="1"/>
</dbReference>
<dbReference type="InterPro" id="IPR025669">
    <property type="entry name" value="AAA_dom"/>
</dbReference>
<keyword evidence="3" id="KW-1185">Reference proteome</keyword>
<reference evidence="2 3" key="1">
    <citation type="submission" date="2018-08" db="EMBL/GenBank/DDBJ databases">
        <title>Genomic Encyclopedia of Type Strains, Phase IV (KMG-IV): sequencing the most valuable type-strain genomes for metagenomic binning, comparative biology and taxonomic classification.</title>
        <authorList>
            <person name="Goeker M."/>
        </authorList>
    </citation>
    <scope>NUCLEOTIDE SEQUENCE [LARGE SCALE GENOMIC DNA]</scope>
    <source>
        <strain evidence="2 3">DSM 17274</strain>
    </source>
</reference>
<dbReference type="InterPro" id="IPR027417">
    <property type="entry name" value="P-loop_NTPase"/>
</dbReference>
<dbReference type="Pfam" id="PF13614">
    <property type="entry name" value="AAA_31"/>
    <property type="match status" value="1"/>
</dbReference>
<dbReference type="RefSeq" id="WP_115884656.1">
    <property type="nucleotide sequence ID" value="NZ_CBCSHX010000005.1"/>
</dbReference>
<dbReference type="EMBL" id="QUMW01000009">
    <property type="protein sequence ID" value="REG25885.1"/>
    <property type="molecule type" value="Genomic_DNA"/>
</dbReference>
<organism evidence="2 3">
    <name type="scientific">Jeotgalicoccus halotolerans</name>
    <dbReference type="NCBI Taxonomy" id="157227"/>
    <lineage>
        <taxon>Bacteria</taxon>
        <taxon>Bacillati</taxon>
        <taxon>Bacillota</taxon>
        <taxon>Bacilli</taxon>
        <taxon>Bacillales</taxon>
        <taxon>Staphylococcaceae</taxon>
        <taxon>Jeotgalicoccus</taxon>
    </lineage>
</organism>